<reference evidence="3 4" key="1">
    <citation type="submission" date="2023-11" db="EMBL/GenBank/DDBJ databases">
        <authorList>
            <person name="Hedman E."/>
            <person name="Englund M."/>
            <person name="Stromberg M."/>
            <person name="Nyberg Akerstrom W."/>
            <person name="Nylinder S."/>
            <person name="Jareborg N."/>
            <person name="Kallberg Y."/>
            <person name="Kronander E."/>
        </authorList>
    </citation>
    <scope>NUCLEOTIDE SEQUENCE [LARGE SCALE GENOMIC DNA]</scope>
</reference>
<evidence type="ECO:0000256" key="2">
    <source>
        <dbReference type="SAM" id="MobiDB-lite"/>
    </source>
</evidence>
<gene>
    <name evidence="3" type="ORF">PARMNEM_LOCUS18641</name>
</gene>
<name>A0AAV1LWG3_9NEOP</name>
<dbReference type="EMBL" id="CAVLGL010000115">
    <property type="protein sequence ID" value="CAK1599801.1"/>
    <property type="molecule type" value="Genomic_DNA"/>
</dbReference>
<accession>A0AAV1LWG3</accession>
<organism evidence="3 4">
    <name type="scientific">Parnassius mnemosyne</name>
    <name type="common">clouded apollo</name>
    <dbReference type="NCBI Taxonomy" id="213953"/>
    <lineage>
        <taxon>Eukaryota</taxon>
        <taxon>Metazoa</taxon>
        <taxon>Ecdysozoa</taxon>
        <taxon>Arthropoda</taxon>
        <taxon>Hexapoda</taxon>
        <taxon>Insecta</taxon>
        <taxon>Pterygota</taxon>
        <taxon>Neoptera</taxon>
        <taxon>Endopterygota</taxon>
        <taxon>Lepidoptera</taxon>
        <taxon>Glossata</taxon>
        <taxon>Ditrysia</taxon>
        <taxon>Papilionoidea</taxon>
        <taxon>Papilionidae</taxon>
        <taxon>Parnassiinae</taxon>
        <taxon>Parnassini</taxon>
        <taxon>Parnassius</taxon>
        <taxon>Driopa</taxon>
    </lineage>
</organism>
<keyword evidence="1" id="KW-0175">Coiled coil</keyword>
<proteinExistence type="predicted"/>
<dbReference type="Proteomes" id="UP001314205">
    <property type="component" value="Unassembled WGS sequence"/>
</dbReference>
<feature type="compositionally biased region" description="Polar residues" evidence="2">
    <location>
        <begin position="573"/>
        <end position="584"/>
    </location>
</feature>
<feature type="region of interest" description="Disordered" evidence="2">
    <location>
        <begin position="562"/>
        <end position="588"/>
    </location>
</feature>
<comment type="caution">
    <text evidence="3">The sequence shown here is derived from an EMBL/GenBank/DDBJ whole genome shotgun (WGS) entry which is preliminary data.</text>
</comment>
<protein>
    <submittedName>
        <fullName evidence="3">Uncharacterized protein</fullName>
    </submittedName>
</protein>
<feature type="coiled-coil region" evidence="1">
    <location>
        <begin position="229"/>
        <end position="267"/>
    </location>
</feature>
<sequence>MVNKSETFTTENMFIVSTTDVACDSKVLINQKESQFSNEVDAVSSDIGSLVGPVIKLPVETKIVMRLENTQNPRITIKKSQKTQSSDIKKKIDAACCLESTCVDRLTELDSATSRLRKRVEQLAKREAERLDLLERAEAAWKDLEMGYHRRLAHAEEKQEDITKQIKNLIDERSGYKDACIVIAKQIEARGEDVKKDYVNLKNIEKEFCERARKKFQLIEEVTHADASLAEQQCRAAQLSRDLQLKEEQARRKVKSFENEVESLRGLKFDSERALRNELGAVKDQVANISKLLLLEDNESKNISNELEELNQKKINLTEDLDACKIKCDSHMQGKIEELKTKTNVLADIRENILDCRCKLPQDSSVEAKRTPSIAAICRCTSENEIPDSCSCTSLRSSLMSNLLKELFGGLQSELGETGPIMPCQLLKCLEDKHNWDHSSAVKTHLRTFFSQLLIGELDIAIASSIEKYHAKWVGASCADQDLSVKQNETDVEEWQQRNLDKQAQKLATQLAEQLFQERAELIMQKAKDIIKSSPPPCDCDKTTSVTTYSCILKTPTKSTYRKNTEEKANSPAKGNTFKNSTPLHFQGEDSKIQPIKGMCLKHTHERKNKGRDNRNISRETKKDKKFLSIKQIVNHRAVSTDRNATLCNIKFSPLSKKQAENVVFIRDTNKLNLNRDLSCKYSNKGSGKRSGQSFAVNLCLCDPQRDHHKILSEKNNFKKNQNMSYRSHGSYQDNLSLSRPLKKLSNTELVKPGKQSYDILNKQSKISYDLRCSSECGCFHKIPSSRSIDKLLETYRREESCLVDKRNSKDEVTQDAKHVSVRRSVTENSEILFNYDLAQENDKNLFMPNSNEKILTIYSKKIQPVYSTSNYVSVINCEKGNELLESPDIIKSNVAKAHAQVNITDNVPNSNIKNEKKLYRNHNTQFSSNEIIEKHDMNFDDKSYLHIKENPTHDQCCKYTSIEKLICDTQISVQSCLVEPHLGTNCSLTTVNQCNKCKFPYDSHYNVKFLGVSLNNNTGNHTSCDVTNKLLTNKSCLKAESIQINNVSQYNENKPKLSYDNYNNFKEGNNVSFDIYNSSIKSFDNNNKCTCCNKDNEDENNDLEINTFELLTEYFKKKLEDLKLSTSTSASLPCKEDILYSDILKRIKEIILEKSTEITCNCLKQSQIDRSEISWRRACGLLQEYLRSKIKRIQCSCSINAKNSDIVVHEILEKICELIEYDFRQLKKIYNHNNTLKFCNNKIKIDNLQSFNDAVINNLSQVTADLISEVNPVCDTVINKNISEYNIEVSNPIKESNAYNEAPNSVSIFETGEINKSRKQTLTPNTNVEQIEELNEVNNVDVFKEHALNLMDVQNVNNNMNNSITKSLIFEKKVSDNNFKHNTFICSSIPYIGYTINCSCDQNLGTCICAKSLFDENKIMKNDLWKDKSHTNISYIMKNVTNSNQLNYEEQEDYIKLEKGIYAHLIGEDVELKSSKQCLHNFIHDATNTSHIYSNNETVNLSYDEWDDCESSPCCQTNNEYVNNQEQFCSYFNSPVDKLANRLKDKIILDSDEVMAYGIRSQNCNCEMVPICHVKMLVGNIESKLVNSMCTCDSMDPKVCPVHFETSSNFN</sequence>
<evidence type="ECO:0000256" key="1">
    <source>
        <dbReference type="SAM" id="Coils"/>
    </source>
</evidence>
<keyword evidence="4" id="KW-1185">Reference proteome</keyword>
<evidence type="ECO:0000313" key="3">
    <source>
        <dbReference type="EMBL" id="CAK1599801.1"/>
    </source>
</evidence>
<feature type="coiled-coil region" evidence="1">
    <location>
        <begin position="106"/>
        <end position="172"/>
    </location>
</feature>
<evidence type="ECO:0000313" key="4">
    <source>
        <dbReference type="Proteomes" id="UP001314205"/>
    </source>
</evidence>
<feature type="coiled-coil region" evidence="1">
    <location>
        <begin position="293"/>
        <end position="327"/>
    </location>
</feature>